<dbReference type="PANTHER" id="PTHR40074:SF2">
    <property type="entry name" value="O-ACETYLTRANSFERASE WECH"/>
    <property type="match status" value="1"/>
</dbReference>
<feature type="transmembrane region" description="Helical" evidence="7">
    <location>
        <begin position="187"/>
        <end position="207"/>
    </location>
</feature>
<evidence type="ECO:0000256" key="3">
    <source>
        <dbReference type="ARBA" id="ARBA00022475"/>
    </source>
</evidence>
<evidence type="ECO:0000256" key="7">
    <source>
        <dbReference type="SAM" id="Phobius"/>
    </source>
</evidence>
<evidence type="ECO:0000259" key="8">
    <source>
        <dbReference type="Pfam" id="PF01757"/>
    </source>
</evidence>
<feature type="transmembrane region" description="Helical" evidence="7">
    <location>
        <begin position="362"/>
        <end position="383"/>
    </location>
</feature>
<dbReference type="Pfam" id="PF01757">
    <property type="entry name" value="Acyl_transf_3"/>
    <property type="match status" value="1"/>
</dbReference>
<keyword evidence="4 7" id="KW-0812">Transmembrane</keyword>
<dbReference type="EMBL" id="QPJD01000010">
    <property type="protein sequence ID" value="RCW45420.1"/>
    <property type="molecule type" value="Genomic_DNA"/>
</dbReference>
<feature type="transmembrane region" description="Helical" evidence="7">
    <location>
        <begin position="231"/>
        <end position="249"/>
    </location>
</feature>
<gene>
    <name evidence="9" type="ORF">DFP97_1108</name>
</gene>
<comment type="subcellular location">
    <subcellularLocation>
        <location evidence="1">Cell membrane</location>
        <topology evidence="1">Multi-pass membrane protein</topology>
    </subcellularLocation>
</comment>
<feature type="transmembrane region" description="Helical" evidence="7">
    <location>
        <begin position="28"/>
        <end position="49"/>
    </location>
</feature>
<evidence type="ECO:0000256" key="5">
    <source>
        <dbReference type="ARBA" id="ARBA00022989"/>
    </source>
</evidence>
<reference evidence="9 10" key="1">
    <citation type="submission" date="2018-07" db="EMBL/GenBank/DDBJ databases">
        <title>Genomic Encyclopedia of Type Strains, Phase III (KMG-III): the genomes of soil and plant-associated and newly described type strains.</title>
        <authorList>
            <person name="Whitman W."/>
        </authorList>
    </citation>
    <scope>NUCLEOTIDE SEQUENCE [LARGE SCALE GENOMIC DNA]</scope>
    <source>
        <strain evidence="9 10">CECT 7506</strain>
    </source>
</reference>
<keyword evidence="10" id="KW-1185">Reference proteome</keyword>
<dbReference type="RefSeq" id="WP_114381273.1">
    <property type="nucleotide sequence ID" value="NZ_QPJD01000010.1"/>
</dbReference>
<keyword evidence="3" id="KW-1003">Cell membrane</keyword>
<dbReference type="GO" id="GO:0009246">
    <property type="term" value="P:enterobacterial common antigen biosynthetic process"/>
    <property type="evidence" value="ECO:0007669"/>
    <property type="project" value="TreeGrafter"/>
</dbReference>
<feature type="transmembrane region" description="Helical" evidence="7">
    <location>
        <begin position="147"/>
        <end position="166"/>
    </location>
</feature>
<comment type="similarity">
    <text evidence="2">Belongs to the acyltransferase 3 family.</text>
</comment>
<dbReference type="InterPro" id="IPR002656">
    <property type="entry name" value="Acyl_transf_3_dom"/>
</dbReference>
<dbReference type="GO" id="GO:0005886">
    <property type="term" value="C:plasma membrane"/>
    <property type="evidence" value="ECO:0007669"/>
    <property type="project" value="UniProtKB-SubCell"/>
</dbReference>
<keyword evidence="9" id="KW-0808">Transferase</keyword>
<keyword evidence="6 7" id="KW-0472">Membrane</keyword>
<evidence type="ECO:0000256" key="1">
    <source>
        <dbReference type="ARBA" id="ARBA00004651"/>
    </source>
</evidence>
<proteinExistence type="inferred from homology"/>
<accession>A0A368VVQ8</accession>
<feature type="transmembrane region" description="Helical" evidence="7">
    <location>
        <begin position="256"/>
        <end position="276"/>
    </location>
</feature>
<dbReference type="GO" id="GO:0016413">
    <property type="term" value="F:O-acetyltransferase activity"/>
    <property type="evidence" value="ECO:0007669"/>
    <property type="project" value="TreeGrafter"/>
</dbReference>
<dbReference type="AlphaFoldDB" id="A0A368VVQ8"/>
<keyword evidence="9" id="KW-0012">Acyltransferase</keyword>
<evidence type="ECO:0000313" key="9">
    <source>
        <dbReference type="EMBL" id="RCW45420.1"/>
    </source>
</evidence>
<sequence>MTNLQAGIERKAPEPEFRHKKERIEEVTLLRAFAFLAVTLQHCIAEYIYRPDILQSDSIMLAMLFHFTRFGTPTFVFLSGLILFYNYSGKLHYRSFIRKRFGDIFVPFLCWTIIYWIAVEGVIGGKLMQPSAWLNIFLQLIKPTNGYHLWFILMIFQFYLLFPLFSRAVAAFRDRLHPDTEGKLIRRVAWASLTLSLMYGALMWLSYYKMPGWAASAGGFWAGLITFRSNYFIMYTFYFLIGSVCAFGLSRFRTFVADAMGWTMIVFIGAYIWLGYDVLRFSAERMNLQVSNYLKPSTFVIIVSQLLLLYGFALLLQRRKGAIYRILRFIGRYSFGGFLAHAFVLMLVSGVTRPMHLTGSHLPAALITFILVAAGAIGLSSLLEKLPFGRWLVGPTGRRRAGAAYAGRSVAERAVREQTG</sequence>
<evidence type="ECO:0000313" key="10">
    <source>
        <dbReference type="Proteomes" id="UP000252415"/>
    </source>
</evidence>
<organism evidence="9 10">
    <name type="scientific">Paenibacillus prosopidis</name>
    <dbReference type="NCBI Taxonomy" id="630520"/>
    <lineage>
        <taxon>Bacteria</taxon>
        <taxon>Bacillati</taxon>
        <taxon>Bacillota</taxon>
        <taxon>Bacilli</taxon>
        <taxon>Bacillales</taxon>
        <taxon>Paenibacillaceae</taxon>
        <taxon>Paenibacillus</taxon>
    </lineage>
</organism>
<feature type="transmembrane region" description="Helical" evidence="7">
    <location>
        <begin position="61"/>
        <end position="84"/>
    </location>
</feature>
<evidence type="ECO:0000256" key="4">
    <source>
        <dbReference type="ARBA" id="ARBA00022692"/>
    </source>
</evidence>
<feature type="domain" description="Acyltransferase 3" evidence="8">
    <location>
        <begin position="26"/>
        <end position="380"/>
    </location>
</feature>
<dbReference type="PANTHER" id="PTHR40074">
    <property type="entry name" value="O-ACETYLTRANSFERASE WECH"/>
    <property type="match status" value="1"/>
</dbReference>
<protein>
    <submittedName>
        <fullName evidence="9">Surface polysaccharide O-acyltransferase-like enzyme</fullName>
    </submittedName>
</protein>
<evidence type="ECO:0000256" key="6">
    <source>
        <dbReference type="ARBA" id="ARBA00023136"/>
    </source>
</evidence>
<dbReference type="Proteomes" id="UP000252415">
    <property type="component" value="Unassembled WGS sequence"/>
</dbReference>
<evidence type="ECO:0000256" key="2">
    <source>
        <dbReference type="ARBA" id="ARBA00007400"/>
    </source>
</evidence>
<dbReference type="OrthoDB" id="569695at2"/>
<name>A0A368VVQ8_9BACL</name>
<feature type="transmembrane region" description="Helical" evidence="7">
    <location>
        <begin position="296"/>
        <end position="317"/>
    </location>
</feature>
<keyword evidence="5 7" id="KW-1133">Transmembrane helix</keyword>
<comment type="caution">
    <text evidence="9">The sequence shown here is derived from an EMBL/GenBank/DDBJ whole genome shotgun (WGS) entry which is preliminary data.</text>
</comment>
<feature type="transmembrane region" description="Helical" evidence="7">
    <location>
        <begin position="329"/>
        <end position="350"/>
    </location>
</feature>
<feature type="transmembrane region" description="Helical" evidence="7">
    <location>
        <begin position="104"/>
        <end position="127"/>
    </location>
</feature>